<gene>
    <name evidence="2" type="ORF">WSS_A29479</name>
</gene>
<organism evidence="2 3">
    <name type="scientific">Rhodococcus opacus M213</name>
    <dbReference type="NCBI Taxonomy" id="1129896"/>
    <lineage>
        <taxon>Bacteria</taxon>
        <taxon>Bacillati</taxon>
        <taxon>Actinomycetota</taxon>
        <taxon>Actinomycetes</taxon>
        <taxon>Mycobacteriales</taxon>
        <taxon>Nocardiaceae</taxon>
        <taxon>Rhodococcus</taxon>
    </lineage>
</organism>
<evidence type="ECO:0000256" key="1">
    <source>
        <dbReference type="SAM" id="MobiDB-lite"/>
    </source>
</evidence>
<comment type="caution">
    <text evidence="2">The sequence shown here is derived from an EMBL/GenBank/DDBJ whole genome shotgun (WGS) entry which is preliminary data.</text>
</comment>
<feature type="compositionally biased region" description="Low complexity" evidence="1">
    <location>
        <begin position="49"/>
        <end position="111"/>
    </location>
</feature>
<protein>
    <submittedName>
        <fullName evidence="2">Uncharacterized protein</fullName>
    </submittedName>
</protein>
<evidence type="ECO:0000313" key="2">
    <source>
        <dbReference type="EMBL" id="EKT79037.1"/>
    </source>
</evidence>
<feature type="region of interest" description="Disordered" evidence="1">
    <location>
        <begin position="33"/>
        <end position="149"/>
    </location>
</feature>
<proteinExistence type="predicted"/>
<dbReference type="EMBL" id="AJYC02000091">
    <property type="protein sequence ID" value="EKT79037.1"/>
    <property type="molecule type" value="Genomic_DNA"/>
</dbReference>
<feature type="compositionally biased region" description="Polar residues" evidence="1">
    <location>
        <begin position="112"/>
        <end position="127"/>
    </location>
</feature>
<evidence type="ECO:0000313" key="3">
    <source>
        <dbReference type="Proteomes" id="UP000005951"/>
    </source>
</evidence>
<accession>K8XLB3</accession>
<reference evidence="2 3" key="1">
    <citation type="journal article" date="2013" name="Genome Announc.">
        <title>Draft Genome Sequence of Rhodococcus opacus Strain M213 Shows a Diverse Catabolic Potential.</title>
        <authorList>
            <person name="Pathak A."/>
            <person name="Green S.J."/>
            <person name="Ogram A."/>
            <person name="Chauhan A."/>
        </authorList>
    </citation>
    <scope>NUCLEOTIDE SEQUENCE [LARGE SCALE GENOMIC DNA]</scope>
    <source>
        <strain evidence="2 3">M213</strain>
    </source>
</reference>
<name>K8XLB3_RHOOP</name>
<dbReference type="AlphaFoldDB" id="K8XLB3"/>
<sequence length="149" mass="14979">MAISPFNSPSSSGGTASIVEVGHHLAAQCAYASRRAPSATRGRAGETVTSRPDPAATASATSSPNTAHTQSCAEATSSSTATGTVWSASTLHDRCPPTTSSTATSMPAVSSRTLGASSGVMIQTPSGARSIRTVPVVNSPSIREHSPRL</sequence>
<dbReference type="Proteomes" id="UP000005951">
    <property type="component" value="Unassembled WGS sequence"/>
</dbReference>